<dbReference type="eggNOG" id="ENOG502RAGC">
    <property type="taxonomic scope" value="Eukaryota"/>
</dbReference>
<feature type="signal peptide" evidence="1">
    <location>
        <begin position="1"/>
        <end position="17"/>
    </location>
</feature>
<dbReference type="GeneID" id="18257279"/>
<reference evidence="2 3" key="1">
    <citation type="journal article" date="2011" name="Cell">
        <title>Insight into structure and assembly of the nuclear pore complex by utilizing the genome of a eukaryotic thermophile.</title>
        <authorList>
            <person name="Amlacher S."/>
            <person name="Sarges P."/>
            <person name="Flemming D."/>
            <person name="van Noort V."/>
            <person name="Kunze R."/>
            <person name="Devos D.P."/>
            <person name="Arumugam M."/>
            <person name="Bork P."/>
            <person name="Hurt E."/>
        </authorList>
    </citation>
    <scope>NUCLEOTIDE SEQUENCE [LARGE SCALE GENOMIC DNA]</scope>
    <source>
        <strain evidence="3">DSM 1495 / CBS 144.50 / IMI 039719</strain>
    </source>
</reference>
<sequence length="213" mass="22720">MKFFTVIVSALSTLAAAAPAVTSTTTTDVAKRSTGEVVDKRAITFDLGLVNNFSGFQQVNLNYLLNINALQLNLLRSFAEINNFNVLQFQGLFQHQVFDLNSLLQLQALHTFLQIGQLGVLNGFDLAGLQLHFLNLGLLNNIGVIDLSQFIIPSVVGQVTSVARQNLLIPTATSAPSSSTTSSAVVVVDQPTATSNVVTAEEQEAQEGGSSLN</sequence>
<gene>
    <name evidence="2" type="ORF">CTHT_0032410</name>
</gene>
<feature type="chain" id="PRO_5003409306" evidence="1">
    <location>
        <begin position="18"/>
        <end position="213"/>
    </location>
</feature>
<dbReference type="OrthoDB" id="4941431at2759"/>
<dbReference type="EMBL" id="GL988041">
    <property type="protein sequence ID" value="EGS21384.1"/>
    <property type="molecule type" value="Genomic_DNA"/>
</dbReference>
<dbReference type="OMA" id="NEPRANV"/>
<evidence type="ECO:0000313" key="3">
    <source>
        <dbReference type="Proteomes" id="UP000008066"/>
    </source>
</evidence>
<evidence type="ECO:0000313" key="2">
    <source>
        <dbReference type="EMBL" id="EGS21384.1"/>
    </source>
</evidence>
<accession>G0S565</accession>
<protein>
    <submittedName>
        <fullName evidence="2">Uncharacterized protein</fullName>
    </submittedName>
</protein>
<dbReference type="RefSeq" id="XP_006693680.1">
    <property type="nucleotide sequence ID" value="XM_006693617.1"/>
</dbReference>
<evidence type="ECO:0000256" key="1">
    <source>
        <dbReference type="SAM" id="SignalP"/>
    </source>
</evidence>
<organism evidence="3">
    <name type="scientific">Chaetomium thermophilum (strain DSM 1495 / CBS 144.50 / IMI 039719)</name>
    <name type="common">Thermochaetoides thermophila</name>
    <dbReference type="NCBI Taxonomy" id="759272"/>
    <lineage>
        <taxon>Eukaryota</taxon>
        <taxon>Fungi</taxon>
        <taxon>Dikarya</taxon>
        <taxon>Ascomycota</taxon>
        <taxon>Pezizomycotina</taxon>
        <taxon>Sordariomycetes</taxon>
        <taxon>Sordariomycetidae</taxon>
        <taxon>Sordariales</taxon>
        <taxon>Chaetomiaceae</taxon>
        <taxon>Thermochaetoides</taxon>
    </lineage>
</organism>
<dbReference type="KEGG" id="cthr:CTHT_0032410"/>
<proteinExistence type="predicted"/>
<dbReference type="Proteomes" id="UP000008066">
    <property type="component" value="Unassembled WGS sequence"/>
</dbReference>
<keyword evidence="1" id="KW-0732">Signal</keyword>
<keyword evidence="3" id="KW-1185">Reference proteome</keyword>
<dbReference type="AlphaFoldDB" id="G0S565"/>
<dbReference type="HOGENOM" id="CLU_105938_1_0_1"/>
<name>G0S565_CHATD</name>